<evidence type="ECO:0000313" key="3">
    <source>
        <dbReference type="Proteomes" id="UP001161422"/>
    </source>
</evidence>
<gene>
    <name evidence="2" type="ORF">GCM10007895_23260</name>
</gene>
<sequence length="393" mass="42681">MTKGIESIEVNPQRRRLLKGAALGMASLTLPAMPVFASSPSSPKLVWVLLRGALDSLHTVIPSFDKDYASLRPTLAKAFDAAPKPIDRGFFLHPSLANLHKWYLQGDLLPVVATNSGYTERSHFDGQDYIESGLAQTNHDSGWLARAIEAKQAQALAVARATPISLRGVEQAGASVNTWYPSNLKDSDEDIYLQLQNLYQNDPQLLSALEDGMALKMQLGKQPKTQKSGQFVELAKACGRLLSSQQQGDCAMLELGGWDTHNNQSGRLNRQLATLDKGLQALRDSLGQEWDNTVVIVATEFGRTAKENGTKGTDHGSASAMFLAGGAVAGGKVAGEWPGLASSKLYKNRDLAPTSNMYGWIGAVLKQHWQLSDVQIAKVFPQQAAYPQRLIQS</sequence>
<proteinExistence type="predicted"/>
<comment type="caution">
    <text evidence="2">The sequence shown here is derived from an EMBL/GenBank/DDBJ whole genome shotgun (WGS) entry which is preliminary data.</text>
</comment>
<reference evidence="2" key="2">
    <citation type="submission" date="2023-01" db="EMBL/GenBank/DDBJ databases">
        <title>Draft genome sequence of Paraferrimonas sedimenticola strain NBRC 101628.</title>
        <authorList>
            <person name="Sun Q."/>
            <person name="Mori K."/>
        </authorList>
    </citation>
    <scope>NUCLEOTIDE SEQUENCE</scope>
    <source>
        <strain evidence="2">NBRC 101628</strain>
    </source>
</reference>
<evidence type="ECO:0008006" key="4">
    <source>
        <dbReference type="Google" id="ProtNLM"/>
    </source>
</evidence>
<keyword evidence="3" id="KW-1185">Reference proteome</keyword>
<dbReference type="PROSITE" id="PS51318">
    <property type="entry name" value="TAT"/>
    <property type="match status" value="1"/>
</dbReference>
<dbReference type="Pfam" id="PF07394">
    <property type="entry name" value="DUF1501"/>
    <property type="match status" value="1"/>
</dbReference>
<dbReference type="Proteomes" id="UP001161422">
    <property type="component" value="Unassembled WGS sequence"/>
</dbReference>
<organism evidence="2 3">
    <name type="scientific">Paraferrimonas sedimenticola</name>
    <dbReference type="NCBI Taxonomy" id="375674"/>
    <lineage>
        <taxon>Bacteria</taxon>
        <taxon>Pseudomonadati</taxon>
        <taxon>Pseudomonadota</taxon>
        <taxon>Gammaproteobacteria</taxon>
        <taxon>Alteromonadales</taxon>
        <taxon>Ferrimonadaceae</taxon>
        <taxon>Paraferrimonas</taxon>
    </lineage>
</organism>
<dbReference type="AlphaFoldDB" id="A0AA37RXL0"/>
<evidence type="ECO:0000313" key="2">
    <source>
        <dbReference type="EMBL" id="GLP97020.1"/>
    </source>
</evidence>
<evidence type="ECO:0000256" key="1">
    <source>
        <dbReference type="SAM" id="SignalP"/>
    </source>
</evidence>
<protein>
    <recommendedName>
        <fullName evidence="4">DUF1501 domain-containing protein</fullName>
    </recommendedName>
</protein>
<feature type="chain" id="PRO_5041331338" description="DUF1501 domain-containing protein" evidence="1">
    <location>
        <begin position="38"/>
        <end position="393"/>
    </location>
</feature>
<dbReference type="PANTHER" id="PTHR43737:SF1">
    <property type="entry name" value="DUF1501 DOMAIN-CONTAINING PROTEIN"/>
    <property type="match status" value="1"/>
</dbReference>
<dbReference type="RefSeq" id="WP_095504325.1">
    <property type="nucleotide sequence ID" value="NZ_BSNC01000005.1"/>
</dbReference>
<dbReference type="PANTHER" id="PTHR43737">
    <property type="entry name" value="BLL7424 PROTEIN"/>
    <property type="match status" value="1"/>
</dbReference>
<reference evidence="2" key="1">
    <citation type="journal article" date="2014" name="Int. J. Syst. Evol. Microbiol.">
        <title>Complete genome sequence of Corynebacterium casei LMG S-19264T (=DSM 44701T), isolated from a smear-ripened cheese.</title>
        <authorList>
            <consortium name="US DOE Joint Genome Institute (JGI-PGF)"/>
            <person name="Walter F."/>
            <person name="Albersmeier A."/>
            <person name="Kalinowski J."/>
            <person name="Ruckert C."/>
        </authorList>
    </citation>
    <scope>NUCLEOTIDE SEQUENCE</scope>
    <source>
        <strain evidence="2">NBRC 101628</strain>
    </source>
</reference>
<dbReference type="InterPro" id="IPR006311">
    <property type="entry name" value="TAT_signal"/>
</dbReference>
<keyword evidence="1" id="KW-0732">Signal</keyword>
<feature type="signal peptide" evidence="1">
    <location>
        <begin position="1"/>
        <end position="37"/>
    </location>
</feature>
<dbReference type="InterPro" id="IPR010869">
    <property type="entry name" value="DUF1501"/>
</dbReference>
<dbReference type="EMBL" id="BSNC01000005">
    <property type="protein sequence ID" value="GLP97020.1"/>
    <property type="molecule type" value="Genomic_DNA"/>
</dbReference>
<name>A0AA37RXL0_9GAMM</name>
<accession>A0AA37RXL0</accession>